<comment type="subcellular location">
    <subcellularLocation>
        <location evidence="1">Cytoplasm</location>
    </subcellularLocation>
</comment>
<dbReference type="RefSeq" id="WP_378254432.1">
    <property type="nucleotide sequence ID" value="NZ_JBHSJV010000001.1"/>
</dbReference>
<gene>
    <name evidence="2" type="ORF">ACFSTE_16415</name>
</gene>
<comment type="caution">
    <text evidence="2">The sequence shown here is derived from an EMBL/GenBank/DDBJ whole genome shotgun (WGS) entry which is preliminary data.</text>
</comment>
<accession>A0ABW5NDD0</accession>
<dbReference type="PANTHER" id="PTHR36438">
    <property type="entry name" value="IRON-SULFUR CLUSTER REPAIR PROTEIN YTFE"/>
    <property type="match status" value="1"/>
</dbReference>
<keyword evidence="3" id="KW-1185">Reference proteome</keyword>
<dbReference type="EMBL" id="JBHULX010000039">
    <property type="protein sequence ID" value="MFD2592425.1"/>
    <property type="molecule type" value="Genomic_DNA"/>
</dbReference>
<name>A0ABW5NDD0_9FLAO</name>
<protein>
    <recommendedName>
        <fullName evidence="4">Hemerythrin-like domain-containing protein</fullName>
    </recommendedName>
</protein>
<reference evidence="3" key="1">
    <citation type="journal article" date="2019" name="Int. J. Syst. Evol. Microbiol.">
        <title>The Global Catalogue of Microorganisms (GCM) 10K type strain sequencing project: providing services to taxonomists for standard genome sequencing and annotation.</title>
        <authorList>
            <consortium name="The Broad Institute Genomics Platform"/>
            <consortium name="The Broad Institute Genome Sequencing Center for Infectious Disease"/>
            <person name="Wu L."/>
            <person name="Ma J."/>
        </authorList>
    </citation>
    <scope>NUCLEOTIDE SEQUENCE [LARGE SCALE GENOMIC DNA]</scope>
    <source>
        <strain evidence="3">KCTC 42423</strain>
    </source>
</reference>
<dbReference type="Proteomes" id="UP001597459">
    <property type="component" value="Unassembled WGS sequence"/>
</dbReference>
<proteinExistence type="predicted"/>
<evidence type="ECO:0008006" key="4">
    <source>
        <dbReference type="Google" id="ProtNLM"/>
    </source>
</evidence>
<evidence type="ECO:0000313" key="2">
    <source>
        <dbReference type="EMBL" id="MFD2592425.1"/>
    </source>
</evidence>
<dbReference type="InterPro" id="IPR019903">
    <property type="entry name" value="RIC_family"/>
</dbReference>
<organism evidence="2 3">
    <name type="scientific">Aquimarina hainanensis</name>
    <dbReference type="NCBI Taxonomy" id="1578017"/>
    <lineage>
        <taxon>Bacteria</taxon>
        <taxon>Pseudomonadati</taxon>
        <taxon>Bacteroidota</taxon>
        <taxon>Flavobacteriia</taxon>
        <taxon>Flavobacteriales</taxon>
        <taxon>Flavobacteriaceae</taxon>
        <taxon>Aquimarina</taxon>
    </lineage>
</organism>
<evidence type="ECO:0000313" key="3">
    <source>
        <dbReference type="Proteomes" id="UP001597459"/>
    </source>
</evidence>
<evidence type="ECO:0000256" key="1">
    <source>
        <dbReference type="ARBA" id="ARBA00004496"/>
    </source>
</evidence>
<dbReference type="PANTHER" id="PTHR36438:SF1">
    <property type="entry name" value="IRON-SULFUR CLUSTER REPAIR PROTEIN YTFE"/>
    <property type="match status" value="1"/>
</dbReference>
<sequence>MIEKEKIILELIKEYRYTLDILNTYKIDYSSSKHIPIGTICDRNGIVFEKIQQDFINRHKSLEYDQWSLDALVEHIIHHHHLHLTQQIIRLLRLFNKKNVGFDSETLIETENICYDLANQLATHIEKKELILYPFIKEMVSVQKSGMLLTFPKFATVTNPIFNIEKEYTAIKSSLEKIDLLLQSLSNTPAFAKPALYLLTKSREIEAVIQHYAFVEQNILHPKTIDLEKKLTW</sequence>